<organism evidence="1 2">
    <name type="scientific">Lysobacter enzymogenes</name>
    <dbReference type="NCBI Taxonomy" id="69"/>
    <lineage>
        <taxon>Bacteria</taxon>
        <taxon>Pseudomonadati</taxon>
        <taxon>Pseudomonadota</taxon>
        <taxon>Gammaproteobacteria</taxon>
        <taxon>Lysobacterales</taxon>
        <taxon>Lysobacteraceae</taxon>
        <taxon>Lysobacter</taxon>
    </lineage>
</organism>
<name>A0A0S2DNM7_LYSEN</name>
<accession>A0A0S2DNM7</accession>
<sequence length="39" mass="4672">MRSLRGAALHAIARTRFFDDRKSRAFPMRRLRDCVMHKP</sequence>
<proteinExistence type="predicted"/>
<dbReference type="PATRIC" id="fig|69.6.peg.4746"/>
<dbReference type="EMBL" id="CP013140">
    <property type="protein sequence ID" value="ALN60156.1"/>
    <property type="molecule type" value="Genomic_DNA"/>
</dbReference>
<gene>
    <name evidence="1" type="ORF">GLE_4815</name>
</gene>
<dbReference type="Proteomes" id="UP000061569">
    <property type="component" value="Chromosome"/>
</dbReference>
<dbReference type="KEGG" id="lez:GLE_4815"/>
<dbReference type="AlphaFoldDB" id="A0A0S2DNM7"/>
<evidence type="ECO:0000313" key="1">
    <source>
        <dbReference type="EMBL" id="ALN60156.1"/>
    </source>
</evidence>
<protein>
    <submittedName>
        <fullName evidence="1">Uncharacterized protein</fullName>
    </submittedName>
</protein>
<reference evidence="1 2" key="1">
    <citation type="submission" date="2015-11" db="EMBL/GenBank/DDBJ databases">
        <title>Genome sequences of Lysobacter enzymogenes strain C3 and Lysobacter antibioticus ATCC 29479.</title>
        <authorList>
            <person name="Kobayashi D.Y."/>
        </authorList>
    </citation>
    <scope>NUCLEOTIDE SEQUENCE [LARGE SCALE GENOMIC DNA]</scope>
    <source>
        <strain evidence="1 2">C3</strain>
    </source>
</reference>
<evidence type="ECO:0000313" key="2">
    <source>
        <dbReference type="Proteomes" id="UP000061569"/>
    </source>
</evidence>